<dbReference type="SMART" id="SM00838">
    <property type="entry name" value="EFG_C"/>
    <property type="match status" value="1"/>
</dbReference>
<dbReference type="InterPro" id="IPR000640">
    <property type="entry name" value="EFG_V-like"/>
</dbReference>
<dbReference type="PROSITE" id="PS51722">
    <property type="entry name" value="G_TR_2"/>
    <property type="match status" value="1"/>
</dbReference>
<dbReference type="GO" id="GO:0003924">
    <property type="term" value="F:GTPase activity"/>
    <property type="evidence" value="ECO:0007669"/>
    <property type="project" value="InterPro"/>
</dbReference>
<dbReference type="InterPro" id="IPR035651">
    <property type="entry name" value="BipA_V"/>
</dbReference>
<dbReference type="CDD" id="cd16263">
    <property type="entry name" value="BipA_III"/>
    <property type="match status" value="1"/>
</dbReference>
<dbReference type="InterPro" id="IPR006298">
    <property type="entry name" value="BipA"/>
</dbReference>
<reference evidence="4 5" key="1">
    <citation type="journal article" date="2016" name="Nat. Commun.">
        <title>Thousands of microbial genomes shed light on interconnected biogeochemical processes in an aquifer system.</title>
        <authorList>
            <person name="Anantharaman K."/>
            <person name="Brown C.T."/>
            <person name="Hug L.A."/>
            <person name="Sharon I."/>
            <person name="Castelle C.J."/>
            <person name="Probst A.J."/>
            <person name="Thomas B.C."/>
            <person name="Singh A."/>
            <person name="Wilkins M.J."/>
            <person name="Karaoz U."/>
            <person name="Brodie E.L."/>
            <person name="Williams K.H."/>
            <person name="Hubbard S.S."/>
            <person name="Banfield J.F."/>
        </authorList>
    </citation>
    <scope>NUCLEOTIDE SEQUENCE [LARGE SCALE GENOMIC DNA]</scope>
</reference>
<dbReference type="GO" id="GO:0005829">
    <property type="term" value="C:cytosol"/>
    <property type="evidence" value="ECO:0007669"/>
    <property type="project" value="TreeGrafter"/>
</dbReference>
<dbReference type="Proteomes" id="UP000177171">
    <property type="component" value="Unassembled WGS sequence"/>
</dbReference>
<evidence type="ECO:0000256" key="1">
    <source>
        <dbReference type="ARBA" id="ARBA00023134"/>
    </source>
</evidence>
<dbReference type="CDD" id="cd03710">
    <property type="entry name" value="BipA_TypA_C"/>
    <property type="match status" value="1"/>
</dbReference>
<dbReference type="Pfam" id="PF00009">
    <property type="entry name" value="GTP_EFTU"/>
    <property type="match status" value="1"/>
</dbReference>
<dbReference type="GO" id="GO:0005525">
    <property type="term" value="F:GTP binding"/>
    <property type="evidence" value="ECO:0007669"/>
    <property type="project" value="UniProtKB-KW"/>
</dbReference>
<name>A0A1G2LR58_9BACT</name>
<dbReference type="InterPro" id="IPR005225">
    <property type="entry name" value="Small_GTP-bd"/>
</dbReference>
<dbReference type="FunFam" id="3.40.50.300:FF:000055">
    <property type="entry name" value="GTP-binding protein TypA"/>
    <property type="match status" value="1"/>
</dbReference>
<organism evidence="4 5">
    <name type="scientific">Candidatus Sungbacteria bacterium RIFCSPLOWO2_12_FULL_41_11</name>
    <dbReference type="NCBI Taxonomy" id="1802286"/>
    <lineage>
        <taxon>Bacteria</taxon>
        <taxon>Candidatus Sungiibacteriota</taxon>
    </lineage>
</organism>
<dbReference type="InterPro" id="IPR000795">
    <property type="entry name" value="T_Tr_GTP-bd_dom"/>
</dbReference>
<comment type="caution">
    <text evidence="4">The sequence shown here is derived from an EMBL/GenBank/DDBJ whole genome shotgun (WGS) entry which is preliminary data.</text>
</comment>
<dbReference type="CDD" id="cd01891">
    <property type="entry name" value="TypA_BipA"/>
    <property type="match status" value="1"/>
</dbReference>
<dbReference type="SUPFAM" id="SSF50447">
    <property type="entry name" value="Translation proteins"/>
    <property type="match status" value="1"/>
</dbReference>
<dbReference type="NCBIfam" id="TIGR00231">
    <property type="entry name" value="small_GTP"/>
    <property type="match status" value="1"/>
</dbReference>
<evidence type="ECO:0000313" key="5">
    <source>
        <dbReference type="Proteomes" id="UP000177171"/>
    </source>
</evidence>
<protein>
    <recommendedName>
        <fullName evidence="2">50S ribosomal subunit assembly factor BipA</fullName>
    </recommendedName>
</protein>
<dbReference type="EMBL" id="MHQY01000013">
    <property type="protein sequence ID" value="OHA14120.1"/>
    <property type="molecule type" value="Genomic_DNA"/>
</dbReference>
<dbReference type="PANTHER" id="PTHR42908">
    <property type="entry name" value="TRANSLATION ELONGATION FACTOR-RELATED"/>
    <property type="match status" value="1"/>
</dbReference>
<dbReference type="InterPro" id="IPR048876">
    <property type="entry name" value="BipA_C"/>
</dbReference>
<evidence type="ECO:0000256" key="2">
    <source>
        <dbReference type="ARBA" id="ARBA00035722"/>
    </source>
</evidence>
<keyword evidence="1" id="KW-0547">Nucleotide-binding</keyword>
<accession>A0A1G2LR58</accession>
<dbReference type="InterPro" id="IPR047043">
    <property type="entry name" value="BipA_III"/>
</dbReference>
<dbReference type="AlphaFoldDB" id="A0A1G2LR58"/>
<dbReference type="InterPro" id="IPR047041">
    <property type="entry name" value="BipA_GTP-bd_dom"/>
</dbReference>
<proteinExistence type="predicted"/>
<dbReference type="Pfam" id="PF03144">
    <property type="entry name" value="GTP_EFTU_D2"/>
    <property type="match status" value="1"/>
</dbReference>
<dbReference type="Pfam" id="PF00679">
    <property type="entry name" value="EFG_C"/>
    <property type="match status" value="1"/>
</dbReference>
<dbReference type="Gene3D" id="3.30.70.870">
    <property type="entry name" value="Elongation Factor G (Translational Gtpase), domain 3"/>
    <property type="match status" value="1"/>
</dbReference>
<dbReference type="InterPro" id="IPR027417">
    <property type="entry name" value="P-loop_NTPase"/>
</dbReference>
<dbReference type="InterPro" id="IPR004161">
    <property type="entry name" value="EFTu-like_2"/>
</dbReference>
<dbReference type="FunFam" id="3.30.70.240:FF:000002">
    <property type="entry name" value="GTP-binding protein TypA"/>
    <property type="match status" value="1"/>
</dbReference>
<dbReference type="InterPro" id="IPR009000">
    <property type="entry name" value="Transl_B-barrel_sf"/>
</dbReference>
<dbReference type="PRINTS" id="PR00315">
    <property type="entry name" value="ELONGATNFCT"/>
</dbReference>
<gene>
    <name evidence="4" type="ORF">A3G49_02670</name>
</gene>
<dbReference type="CDD" id="cd03691">
    <property type="entry name" value="BipA_TypA_II"/>
    <property type="match status" value="1"/>
</dbReference>
<feature type="domain" description="Tr-type G" evidence="3">
    <location>
        <begin position="1"/>
        <end position="198"/>
    </location>
</feature>
<dbReference type="Gene3D" id="2.40.30.10">
    <property type="entry name" value="Translation factors"/>
    <property type="match status" value="1"/>
</dbReference>
<evidence type="ECO:0000259" key="3">
    <source>
        <dbReference type="PROSITE" id="PS51722"/>
    </source>
</evidence>
<dbReference type="Pfam" id="PF21018">
    <property type="entry name" value="BipA_C"/>
    <property type="match status" value="1"/>
</dbReference>
<dbReference type="FunFam" id="2.40.50.250:FF:000001">
    <property type="entry name" value="GTP-binding protein TypA"/>
    <property type="match status" value="1"/>
</dbReference>
<dbReference type="SUPFAM" id="SSF52540">
    <property type="entry name" value="P-loop containing nucleoside triphosphate hydrolases"/>
    <property type="match status" value="1"/>
</dbReference>
<keyword evidence="1" id="KW-0342">GTP-binding</keyword>
<evidence type="ECO:0000313" key="4">
    <source>
        <dbReference type="EMBL" id="OHA14120.1"/>
    </source>
</evidence>
<dbReference type="Gene3D" id="2.40.50.250">
    <property type="entry name" value="bipa protein"/>
    <property type="match status" value="1"/>
</dbReference>
<dbReference type="PANTHER" id="PTHR42908:SF8">
    <property type="entry name" value="TR-TYPE G DOMAIN-CONTAINING PROTEIN"/>
    <property type="match status" value="1"/>
</dbReference>
<dbReference type="PROSITE" id="PS00301">
    <property type="entry name" value="G_TR_1"/>
    <property type="match status" value="1"/>
</dbReference>
<dbReference type="Gene3D" id="3.40.50.300">
    <property type="entry name" value="P-loop containing nucleotide triphosphate hydrolases"/>
    <property type="match status" value="1"/>
</dbReference>
<sequence>MNIRNVAIIAHVDHGKTTLVDSLLRQSKTKLSKENAEREFIMDSNELERERGITIFSKNASVEWRGTKINIIDTPGHADFGGEVERVLSMADGCLLLVDAKEGPMPQTRFVLKQALAKKHRIIVVINKIDRPDARPDFVLNKTFDLFVELGASDAIADFPVIYASAKQGKAGQSPILNSMTDISPIFEAILEYIPAPEANESAPLQMLITTISGDVFKGRIATGRIANGILKANQDVVHISRSGVMKKYRPPSVMTFTGLERIDAKEVRAGDIAAISGIPDITIGETIADPDNPSALPLLKIEEPTVKMNFSVNDSPFCGKEGEFSTSRQIRERLYRELEIDTALLVEDAPNGNWIVSGRGELHLAILIERMRREGYEFQVSRPRVITKETDGKIMTPYEQAFIEVPEAYNGIIIQKLGARHGEIQDMRSEEGITFLEFLIPTQGLLGYRSEFLTDTKGLGILNTIFYGYKEDPGGWKERNQGSLVAHETGVTNMYGLINVQDRGVLFLGPAINVYKGQVVGQNSRSNDLSVNVCKTKELSNMRSRNDAAAEHFNTPRDMDLEDALEYIGDDELVEVTPKTVRIRKMVLDEADEKRKKALGLISR</sequence>
<dbReference type="InterPro" id="IPR042116">
    <property type="entry name" value="TypA/BipA_C"/>
</dbReference>
<dbReference type="Gene3D" id="3.30.70.240">
    <property type="match status" value="1"/>
</dbReference>
<dbReference type="GO" id="GO:1990904">
    <property type="term" value="C:ribonucleoprotein complex"/>
    <property type="evidence" value="ECO:0007669"/>
    <property type="project" value="TreeGrafter"/>
</dbReference>
<dbReference type="NCBIfam" id="TIGR01394">
    <property type="entry name" value="TypA_BipA"/>
    <property type="match status" value="1"/>
</dbReference>
<dbReference type="InterPro" id="IPR047042">
    <property type="entry name" value="BipA_II"/>
</dbReference>
<dbReference type="InterPro" id="IPR031157">
    <property type="entry name" value="G_TR_CS"/>
</dbReference>
<dbReference type="SUPFAM" id="SSF54980">
    <property type="entry name" value="EF-G C-terminal domain-like"/>
    <property type="match status" value="2"/>
</dbReference>
<dbReference type="InterPro" id="IPR035647">
    <property type="entry name" value="EFG_III/V"/>
</dbReference>
<dbReference type="FunFam" id="3.30.70.870:FF:000003">
    <property type="entry name" value="GTP-binding protein TypA"/>
    <property type="match status" value="1"/>
</dbReference>